<reference evidence="2" key="1">
    <citation type="submission" date="2023-06" db="EMBL/GenBank/DDBJ databases">
        <title>Gordonia sp. nov. and Pseudochrobactrum sp. nov., two species isolated from the burying beetle Nicrophorus vespilloides.</title>
        <authorList>
            <person name="Poehlein A."/>
            <person name="Guzman J."/>
            <person name="Daniel R."/>
            <person name="Vilcinskas A."/>
        </authorList>
    </citation>
    <scope>NUCLEOTIDE SEQUENCE</scope>
    <source>
        <strain evidence="2">MP11Mi</strain>
    </source>
</reference>
<dbReference type="InterPro" id="IPR023286">
    <property type="entry name" value="ABATE_dom_sf"/>
</dbReference>
<evidence type="ECO:0000259" key="1">
    <source>
        <dbReference type="Pfam" id="PF11706"/>
    </source>
</evidence>
<dbReference type="PANTHER" id="PTHR35525:SF3">
    <property type="entry name" value="BLL6575 PROTEIN"/>
    <property type="match status" value="1"/>
</dbReference>
<dbReference type="SUPFAM" id="SSF160904">
    <property type="entry name" value="Jann2411-like"/>
    <property type="match status" value="1"/>
</dbReference>
<evidence type="ECO:0000313" key="2">
    <source>
        <dbReference type="EMBL" id="WOC13305.1"/>
    </source>
</evidence>
<dbReference type="InterPro" id="IPR021005">
    <property type="entry name" value="Znf_CGNR"/>
</dbReference>
<dbReference type="AlphaFoldDB" id="A0AA97CVJ8"/>
<dbReference type="PANTHER" id="PTHR35525">
    <property type="entry name" value="BLL6575 PROTEIN"/>
    <property type="match status" value="1"/>
</dbReference>
<protein>
    <recommendedName>
        <fullName evidence="1">Zinc finger CGNR domain-containing protein</fullName>
    </recommendedName>
</protein>
<dbReference type="Pfam" id="PF07336">
    <property type="entry name" value="ABATE"/>
    <property type="match status" value="1"/>
</dbReference>
<proteinExistence type="predicted"/>
<dbReference type="Gene3D" id="1.10.3300.10">
    <property type="entry name" value="Jann2411-like domain"/>
    <property type="match status" value="1"/>
</dbReference>
<dbReference type="RefSeq" id="WP_420039137.1">
    <property type="nucleotide sequence ID" value="NZ_CP128986.1"/>
</dbReference>
<dbReference type="InterPro" id="IPR010852">
    <property type="entry name" value="ABATE"/>
</dbReference>
<accession>A0AA97CVJ8</accession>
<feature type="domain" description="Zinc finger CGNR" evidence="1">
    <location>
        <begin position="139"/>
        <end position="182"/>
    </location>
</feature>
<dbReference type="EMBL" id="CP128986">
    <property type="protein sequence ID" value="WOC13305.1"/>
    <property type="molecule type" value="Genomic_DNA"/>
</dbReference>
<organism evidence="2">
    <name type="scientific">Gordonia sp. MP11Mi</name>
    <dbReference type="NCBI Taxonomy" id="3022769"/>
    <lineage>
        <taxon>Bacteria</taxon>
        <taxon>Bacillati</taxon>
        <taxon>Actinomycetota</taxon>
        <taxon>Actinomycetes</taxon>
        <taxon>Mycobacteriales</taxon>
        <taxon>Gordoniaceae</taxon>
        <taxon>Gordonia</taxon>
    </lineage>
</organism>
<gene>
    <name evidence="2" type="ORF">MP11Mi_24060</name>
</gene>
<sequence length="194" mass="21409">MDDHPLDHYRWWTVDLAVQLINSAPEFGRAELLTEPADVDALLAAQGARTSRFATGHDVQALRSVRSRLAIAATTNREQAAALLNDIAADAGATPRVTCHDGHDWHIDHHIPGDWPWRHIAAESAVGLMGLLLDENRGRLRICAADDCHRLLADRTKNGSTRFCPGLGCANRERVRRYRARRAAGAEAPFSPEL</sequence>
<dbReference type="Pfam" id="PF11706">
    <property type="entry name" value="zf-CGNR"/>
    <property type="match status" value="1"/>
</dbReference>
<name>A0AA97CVJ8_9ACTN</name>